<dbReference type="OrthoDB" id="206213at2759"/>
<dbReference type="AlphaFoldDB" id="A0A7C8I9V6"/>
<evidence type="ECO:0000313" key="3">
    <source>
        <dbReference type="Proteomes" id="UP000481861"/>
    </source>
</evidence>
<organism evidence="2 3">
    <name type="scientific">Massariosphaeria phaeospora</name>
    <dbReference type="NCBI Taxonomy" id="100035"/>
    <lineage>
        <taxon>Eukaryota</taxon>
        <taxon>Fungi</taxon>
        <taxon>Dikarya</taxon>
        <taxon>Ascomycota</taxon>
        <taxon>Pezizomycotina</taxon>
        <taxon>Dothideomycetes</taxon>
        <taxon>Pleosporomycetidae</taxon>
        <taxon>Pleosporales</taxon>
        <taxon>Pleosporales incertae sedis</taxon>
        <taxon>Massariosphaeria</taxon>
    </lineage>
</organism>
<dbReference type="Proteomes" id="UP000481861">
    <property type="component" value="Unassembled WGS sequence"/>
</dbReference>
<dbReference type="EMBL" id="JAADJZ010000006">
    <property type="protein sequence ID" value="KAF2874289.1"/>
    <property type="molecule type" value="Genomic_DNA"/>
</dbReference>
<reference evidence="2 3" key="1">
    <citation type="submission" date="2020-01" db="EMBL/GenBank/DDBJ databases">
        <authorList>
            <consortium name="DOE Joint Genome Institute"/>
            <person name="Haridas S."/>
            <person name="Albert R."/>
            <person name="Binder M."/>
            <person name="Bloem J."/>
            <person name="Labutti K."/>
            <person name="Salamov A."/>
            <person name="Andreopoulos B."/>
            <person name="Baker S.E."/>
            <person name="Barry K."/>
            <person name="Bills G."/>
            <person name="Bluhm B.H."/>
            <person name="Cannon C."/>
            <person name="Castanera R."/>
            <person name="Culley D.E."/>
            <person name="Daum C."/>
            <person name="Ezra D."/>
            <person name="Gonzalez J.B."/>
            <person name="Henrissat B."/>
            <person name="Kuo A."/>
            <person name="Liang C."/>
            <person name="Lipzen A."/>
            <person name="Lutzoni F."/>
            <person name="Magnuson J."/>
            <person name="Mondo S."/>
            <person name="Nolan M."/>
            <person name="Ohm R."/>
            <person name="Pangilinan J."/>
            <person name="Park H.-J.H."/>
            <person name="Ramirez L."/>
            <person name="Alfaro M."/>
            <person name="Sun H."/>
            <person name="Tritt A."/>
            <person name="Yoshinaga Y."/>
            <person name="Zwiers L.-H.L."/>
            <person name="Turgeon B.G."/>
            <person name="Goodwin S.B."/>
            <person name="Spatafora J.W."/>
            <person name="Crous P.W."/>
            <person name="Grigoriev I.V."/>
        </authorList>
    </citation>
    <scope>NUCLEOTIDE SEQUENCE [LARGE SCALE GENOMIC DNA]</scope>
    <source>
        <strain evidence="2 3">CBS 611.86</strain>
    </source>
</reference>
<name>A0A7C8I9V6_9PLEO</name>
<sequence length="242" mass="25779">MQRAWTQNEEERGSSQTPRDLSLRANTVIDAILKTRKESSVRLEQTFTFWLKVFAAESLPVQNETHISILTPSPSRAIGSAVLAALSRCPDLHIHLTVLEARLTCSHTSRLPRQTACTCASLVKDAHVVLLGADGVAAVVCARGVGGGVGVKVGVVGEGVGEMIVGAEQEDCGRLEEGPTSRAWGEELKAALGGNVEVLAAGCEWVPAALADVYVTEAGILGVEDVRRMGREVVELRERVFG</sequence>
<proteinExistence type="predicted"/>
<comment type="caution">
    <text evidence="2">The sequence shown here is derived from an EMBL/GenBank/DDBJ whole genome shotgun (WGS) entry which is preliminary data.</text>
</comment>
<dbReference type="InterPro" id="IPR037171">
    <property type="entry name" value="NagB/RpiA_transferase-like"/>
</dbReference>
<accession>A0A7C8I9V6</accession>
<gene>
    <name evidence="2" type="ORF">BDV95DRAFT_604475</name>
</gene>
<feature type="region of interest" description="Disordered" evidence="1">
    <location>
        <begin position="1"/>
        <end position="20"/>
    </location>
</feature>
<protein>
    <submittedName>
        <fullName evidence="2">Uncharacterized protein</fullName>
    </submittedName>
</protein>
<keyword evidence="3" id="KW-1185">Reference proteome</keyword>
<evidence type="ECO:0000256" key="1">
    <source>
        <dbReference type="SAM" id="MobiDB-lite"/>
    </source>
</evidence>
<evidence type="ECO:0000313" key="2">
    <source>
        <dbReference type="EMBL" id="KAF2874289.1"/>
    </source>
</evidence>
<dbReference type="SUPFAM" id="SSF100950">
    <property type="entry name" value="NagB/RpiA/CoA transferase-like"/>
    <property type="match status" value="1"/>
</dbReference>